<reference evidence="4 5" key="1">
    <citation type="journal article" date="2016" name="Sci. Rep.">
        <title>The Dendrobium catenatum Lindl. genome sequence provides insights into polysaccharide synthase, floral development and adaptive evolution.</title>
        <authorList>
            <person name="Zhang G.Q."/>
            <person name="Xu Q."/>
            <person name="Bian C."/>
            <person name="Tsai W.C."/>
            <person name="Yeh C.M."/>
            <person name="Liu K.W."/>
            <person name="Yoshida K."/>
            <person name="Zhang L.S."/>
            <person name="Chang S.B."/>
            <person name="Chen F."/>
            <person name="Shi Y."/>
            <person name="Su Y.Y."/>
            <person name="Zhang Y.Q."/>
            <person name="Chen L.J."/>
            <person name="Yin Y."/>
            <person name="Lin M."/>
            <person name="Huang H."/>
            <person name="Deng H."/>
            <person name="Wang Z.W."/>
            <person name="Zhu S.L."/>
            <person name="Zhao X."/>
            <person name="Deng C."/>
            <person name="Niu S.C."/>
            <person name="Huang J."/>
            <person name="Wang M."/>
            <person name="Liu G.H."/>
            <person name="Yang H.J."/>
            <person name="Xiao X.J."/>
            <person name="Hsiao Y.Y."/>
            <person name="Wu W.L."/>
            <person name="Chen Y.Y."/>
            <person name="Mitsuda N."/>
            <person name="Ohme-Takagi M."/>
            <person name="Luo Y.B."/>
            <person name="Van de Peer Y."/>
            <person name="Liu Z.J."/>
        </authorList>
    </citation>
    <scope>NUCLEOTIDE SEQUENCE [LARGE SCALE GENOMIC DNA]</scope>
    <source>
        <tissue evidence="4">The whole plant</tissue>
    </source>
</reference>
<proteinExistence type="inferred from homology"/>
<comment type="similarity">
    <text evidence="1">Belongs to the mTERF family.</text>
</comment>
<dbReference type="Proteomes" id="UP000233837">
    <property type="component" value="Unassembled WGS sequence"/>
</dbReference>
<accession>A0A2I0WQW2</accession>
<name>A0A2I0WQW2_9ASPA</name>
<keyword evidence="2" id="KW-0804">Transcription</keyword>
<sequence>MRVAAISLVPRLFCSRPPIILSTNASFPFVSPQSPIFSFSSSAISSDPAADDPTATADPAAAAALLQWGCTPAEVSTILRRCSSLPLPNIRSVHDKLEILNTLGARGPDLVKILIRRPLFLSRPLASDIDRRLEFLRTLFPSDPRALLRAVVCNPSLLTFDVDAILLRCADLYEGIGIPRPVLGRLLFSRPTIIPCSSLDDDKLDLIRRIGLRPHAALYKYAVSIIAISRFDTIRSKIANFERFGLSEDEVLSDLFARYPSALTLSVDKIQRNMTYVLGIMKLPVRAVIEEPKLLSVNLDRCLKPRFLIWRRLQEVGLKPRGKELTVVSAMRMREQQFLKAFIKCHENEDAKSLMELYDSAMVSRRLAESSKKKIMRKAFPY</sequence>
<keyword evidence="2" id="KW-0806">Transcription termination</keyword>
<dbReference type="AlphaFoldDB" id="A0A2I0WQW2"/>
<dbReference type="GO" id="GO:0006353">
    <property type="term" value="P:DNA-templated transcription termination"/>
    <property type="evidence" value="ECO:0007669"/>
    <property type="project" value="UniProtKB-KW"/>
</dbReference>
<dbReference type="PANTHER" id="PTHR13068:SF223">
    <property type="entry name" value="MITOCHONDRIAL TRANSCRIPTION TERMINATION FACTOR FAMILY PROTEIN"/>
    <property type="match status" value="1"/>
</dbReference>
<keyword evidence="5" id="KW-1185">Reference proteome</keyword>
<dbReference type="Pfam" id="PF02536">
    <property type="entry name" value="mTERF"/>
    <property type="match status" value="2"/>
</dbReference>
<organism evidence="4 5">
    <name type="scientific">Dendrobium catenatum</name>
    <dbReference type="NCBI Taxonomy" id="906689"/>
    <lineage>
        <taxon>Eukaryota</taxon>
        <taxon>Viridiplantae</taxon>
        <taxon>Streptophyta</taxon>
        <taxon>Embryophyta</taxon>
        <taxon>Tracheophyta</taxon>
        <taxon>Spermatophyta</taxon>
        <taxon>Magnoliopsida</taxon>
        <taxon>Liliopsida</taxon>
        <taxon>Asparagales</taxon>
        <taxon>Orchidaceae</taxon>
        <taxon>Epidendroideae</taxon>
        <taxon>Malaxideae</taxon>
        <taxon>Dendrobiinae</taxon>
        <taxon>Dendrobium</taxon>
    </lineage>
</organism>
<evidence type="ECO:0000256" key="1">
    <source>
        <dbReference type="ARBA" id="ARBA00007692"/>
    </source>
</evidence>
<gene>
    <name evidence="4" type="ORF">MA16_Dca018536</name>
</gene>
<dbReference type="STRING" id="906689.A0A2I0WQW2"/>
<dbReference type="OrthoDB" id="776974at2759"/>
<evidence type="ECO:0000313" key="4">
    <source>
        <dbReference type="EMBL" id="PKU78039.1"/>
    </source>
</evidence>
<reference evidence="4 5" key="2">
    <citation type="journal article" date="2017" name="Nature">
        <title>The Apostasia genome and the evolution of orchids.</title>
        <authorList>
            <person name="Zhang G.Q."/>
            <person name="Liu K.W."/>
            <person name="Li Z."/>
            <person name="Lohaus R."/>
            <person name="Hsiao Y.Y."/>
            <person name="Niu S.C."/>
            <person name="Wang J.Y."/>
            <person name="Lin Y.C."/>
            <person name="Xu Q."/>
            <person name="Chen L.J."/>
            <person name="Yoshida K."/>
            <person name="Fujiwara S."/>
            <person name="Wang Z.W."/>
            <person name="Zhang Y.Q."/>
            <person name="Mitsuda N."/>
            <person name="Wang M."/>
            <person name="Liu G.H."/>
            <person name="Pecoraro L."/>
            <person name="Huang H.X."/>
            <person name="Xiao X.J."/>
            <person name="Lin M."/>
            <person name="Wu X.Y."/>
            <person name="Wu W.L."/>
            <person name="Chen Y.Y."/>
            <person name="Chang S.B."/>
            <person name="Sakamoto S."/>
            <person name="Ohme-Takagi M."/>
            <person name="Yagi M."/>
            <person name="Zeng S.J."/>
            <person name="Shen C.Y."/>
            <person name="Yeh C.M."/>
            <person name="Luo Y.B."/>
            <person name="Tsai W.C."/>
            <person name="Van de Peer Y."/>
            <person name="Liu Z.J."/>
        </authorList>
    </citation>
    <scope>NUCLEOTIDE SEQUENCE [LARGE SCALE GENOMIC DNA]</scope>
    <source>
        <tissue evidence="4">The whole plant</tissue>
    </source>
</reference>
<protein>
    <recommendedName>
        <fullName evidence="6">mTERF domain-containing protein 1, mitochondrial</fullName>
    </recommendedName>
</protein>
<dbReference type="GO" id="GO:0003676">
    <property type="term" value="F:nucleic acid binding"/>
    <property type="evidence" value="ECO:0007669"/>
    <property type="project" value="InterPro"/>
</dbReference>
<dbReference type="PANTHER" id="PTHR13068">
    <property type="entry name" value="CGI-12 PROTEIN-RELATED"/>
    <property type="match status" value="1"/>
</dbReference>
<evidence type="ECO:0008006" key="6">
    <source>
        <dbReference type="Google" id="ProtNLM"/>
    </source>
</evidence>
<dbReference type="SMART" id="SM00733">
    <property type="entry name" value="Mterf"/>
    <property type="match status" value="4"/>
</dbReference>
<evidence type="ECO:0000256" key="3">
    <source>
        <dbReference type="ARBA" id="ARBA00022946"/>
    </source>
</evidence>
<keyword evidence="3" id="KW-0809">Transit peptide</keyword>
<keyword evidence="2" id="KW-0805">Transcription regulation</keyword>
<dbReference type="InterPro" id="IPR003690">
    <property type="entry name" value="MTERF"/>
</dbReference>
<dbReference type="Gene3D" id="1.25.70.10">
    <property type="entry name" value="Transcription termination factor 3, mitochondrial"/>
    <property type="match status" value="1"/>
</dbReference>
<dbReference type="EMBL" id="KZ502479">
    <property type="protein sequence ID" value="PKU78039.1"/>
    <property type="molecule type" value="Genomic_DNA"/>
</dbReference>
<evidence type="ECO:0000256" key="2">
    <source>
        <dbReference type="ARBA" id="ARBA00022472"/>
    </source>
</evidence>
<dbReference type="InterPro" id="IPR038538">
    <property type="entry name" value="MTERF_sf"/>
</dbReference>
<evidence type="ECO:0000313" key="5">
    <source>
        <dbReference type="Proteomes" id="UP000233837"/>
    </source>
</evidence>